<dbReference type="Gene3D" id="3.40.50.1240">
    <property type="entry name" value="Phosphoglycerate mutase-like"/>
    <property type="match status" value="1"/>
</dbReference>
<dbReference type="AlphaFoldDB" id="A0A1G6M0B6"/>
<organism evidence="1 2">
    <name type="scientific">Acinetobacter marinus</name>
    <dbReference type="NCBI Taxonomy" id="281375"/>
    <lineage>
        <taxon>Bacteria</taxon>
        <taxon>Pseudomonadati</taxon>
        <taxon>Pseudomonadota</taxon>
        <taxon>Gammaproteobacteria</taxon>
        <taxon>Moraxellales</taxon>
        <taxon>Moraxellaceae</taxon>
        <taxon>Acinetobacter</taxon>
    </lineage>
</organism>
<proteinExistence type="predicted"/>
<name>A0A1G6M0B6_9GAMM</name>
<dbReference type="RefSeq" id="WP_092620119.1">
    <property type="nucleotide sequence ID" value="NZ_FMYK01000006.1"/>
</dbReference>
<gene>
    <name evidence="1" type="ORF">SAMN05421749_10626</name>
</gene>
<dbReference type="Proteomes" id="UP000242317">
    <property type="component" value="Unassembled WGS sequence"/>
</dbReference>
<evidence type="ECO:0000313" key="1">
    <source>
        <dbReference type="EMBL" id="SDC48909.1"/>
    </source>
</evidence>
<protein>
    <submittedName>
        <fullName evidence="1">Histidine phosphatase superfamily (Branch 1)</fullName>
    </submittedName>
</protein>
<sequence>MFSAVELLPDHDTPIVLFTRHSIREVVCGKGLAGYDLQLTDEGRELAVAWGEYLSQQTQRQIVNCISSPIQRCIDTASLMIAGADRHFTENTHQIEILEQALLVEPGSFVVDIDLAVPHFRKQGAVSFIDSFVKNTLPGMKHPIRGVLDVLELLFNSHLIQCEPNPTSKHCALSLAVSHDTILAAFIAVISGHFQVQKKDWPEMMEGVFVWFDNTSSFEASQLNWVWRGQRHQVEIRDLNTAVHD</sequence>
<dbReference type="SMART" id="SM00855">
    <property type="entry name" value="PGAM"/>
    <property type="match status" value="1"/>
</dbReference>
<dbReference type="EMBL" id="FMYK01000006">
    <property type="protein sequence ID" value="SDC48909.1"/>
    <property type="molecule type" value="Genomic_DNA"/>
</dbReference>
<dbReference type="Pfam" id="PF00300">
    <property type="entry name" value="His_Phos_1"/>
    <property type="match status" value="1"/>
</dbReference>
<dbReference type="InterPro" id="IPR013078">
    <property type="entry name" value="His_Pase_superF_clade-1"/>
</dbReference>
<keyword evidence="2" id="KW-1185">Reference proteome</keyword>
<reference evidence="2" key="1">
    <citation type="submission" date="2016-09" db="EMBL/GenBank/DDBJ databases">
        <authorList>
            <person name="Varghese N."/>
            <person name="Submissions S."/>
        </authorList>
    </citation>
    <scope>NUCLEOTIDE SEQUENCE [LARGE SCALE GENOMIC DNA]</scope>
    <source>
        <strain evidence="2">ANC 3699</strain>
    </source>
</reference>
<accession>A0A1G6M0B6</accession>
<dbReference type="SUPFAM" id="SSF53254">
    <property type="entry name" value="Phosphoglycerate mutase-like"/>
    <property type="match status" value="1"/>
</dbReference>
<dbReference type="OrthoDB" id="1428641at2"/>
<dbReference type="InterPro" id="IPR029033">
    <property type="entry name" value="His_PPase_superfam"/>
</dbReference>
<dbReference type="CDD" id="cd07040">
    <property type="entry name" value="HP"/>
    <property type="match status" value="1"/>
</dbReference>
<evidence type="ECO:0000313" key="2">
    <source>
        <dbReference type="Proteomes" id="UP000242317"/>
    </source>
</evidence>